<keyword evidence="2" id="KW-0808">Transferase</keyword>
<dbReference type="GO" id="GO:0032259">
    <property type="term" value="P:methylation"/>
    <property type="evidence" value="ECO:0007669"/>
    <property type="project" value="UniProtKB-KW"/>
</dbReference>
<gene>
    <name evidence="5" type="ORF">AVDCRST_MAG76-220</name>
</gene>
<dbReference type="GO" id="GO:0008171">
    <property type="term" value="F:O-methyltransferase activity"/>
    <property type="evidence" value="ECO:0007669"/>
    <property type="project" value="InterPro"/>
</dbReference>
<evidence type="ECO:0000256" key="1">
    <source>
        <dbReference type="ARBA" id="ARBA00022603"/>
    </source>
</evidence>
<dbReference type="PROSITE" id="PS51683">
    <property type="entry name" value="SAM_OMT_II"/>
    <property type="match status" value="1"/>
</dbReference>
<keyword evidence="3" id="KW-0949">S-adenosyl-L-methionine</keyword>
<evidence type="ECO:0000313" key="5">
    <source>
        <dbReference type="EMBL" id="CAA9212998.1"/>
    </source>
</evidence>
<dbReference type="InterPro" id="IPR029063">
    <property type="entry name" value="SAM-dependent_MTases_sf"/>
</dbReference>
<evidence type="ECO:0000256" key="2">
    <source>
        <dbReference type="ARBA" id="ARBA00022679"/>
    </source>
</evidence>
<dbReference type="InterPro" id="IPR016461">
    <property type="entry name" value="COMT-like"/>
</dbReference>
<dbReference type="Pfam" id="PF00891">
    <property type="entry name" value="Methyltransf_2"/>
    <property type="match status" value="1"/>
</dbReference>
<dbReference type="PANTHER" id="PTHR43712">
    <property type="entry name" value="PUTATIVE (AFU_ORTHOLOGUE AFUA_4G14580)-RELATED"/>
    <property type="match status" value="1"/>
</dbReference>
<evidence type="ECO:0000259" key="4">
    <source>
        <dbReference type="Pfam" id="PF00891"/>
    </source>
</evidence>
<dbReference type="AlphaFoldDB" id="A0A6J4H268"/>
<accession>A0A6J4H268</accession>
<dbReference type="SUPFAM" id="SSF53335">
    <property type="entry name" value="S-adenosyl-L-methionine-dependent methyltransferases"/>
    <property type="match status" value="1"/>
</dbReference>
<feature type="domain" description="O-methyltransferase C-terminal" evidence="4">
    <location>
        <begin position="25"/>
        <end position="218"/>
    </location>
</feature>
<protein>
    <recommendedName>
        <fullName evidence="4">O-methyltransferase C-terminal domain-containing protein</fullName>
    </recommendedName>
</protein>
<proteinExistence type="predicted"/>
<name>A0A6J4H268_9ACTN</name>
<reference evidence="5" key="1">
    <citation type="submission" date="2020-02" db="EMBL/GenBank/DDBJ databases">
        <authorList>
            <person name="Meier V. D."/>
        </authorList>
    </citation>
    <scope>NUCLEOTIDE SEQUENCE</scope>
    <source>
        <strain evidence="5">AVDCRST_MAG76</strain>
    </source>
</reference>
<dbReference type="Gene3D" id="3.40.50.150">
    <property type="entry name" value="Vaccinia Virus protein VP39"/>
    <property type="match status" value="1"/>
</dbReference>
<dbReference type="EMBL" id="CADCSZ010000015">
    <property type="protein sequence ID" value="CAA9212998.1"/>
    <property type="molecule type" value="Genomic_DNA"/>
</dbReference>
<organism evidence="5">
    <name type="scientific">uncultured Acidimicrobiales bacterium</name>
    <dbReference type="NCBI Taxonomy" id="310071"/>
    <lineage>
        <taxon>Bacteria</taxon>
        <taxon>Bacillati</taxon>
        <taxon>Actinomycetota</taxon>
        <taxon>Acidimicrobiia</taxon>
        <taxon>Acidimicrobiales</taxon>
        <taxon>environmental samples</taxon>
    </lineage>
</organism>
<evidence type="ECO:0000256" key="3">
    <source>
        <dbReference type="ARBA" id="ARBA00022691"/>
    </source>
</evidence>
<dbReference type="InterPro" id="IPR001077">
    <property type="entry name" value="COMT_C"/>
</dbReference>
<dbReference type="PANTHER" id="PTHR43712:SF2">
    <property type="entry name" value="O-METHYLTRANSFERASE CICE"/>
    <property type="match status" value="1"/>
</dbReference>
<sequence>MSMRAFARMSYSPFSWGSVTNLDHAVRTGEAGICRLNPNGWSAYLDVNPADREIFQEAMTAKANDDVAGLLDAYDFSRHHRIADIGGGRGHLISAILAAHPRTTGTLFELPEVVPDVRASDRLDVIAGDFFNGPLPQADAYLLMNIVHDWDDEHATAILATVADAARRNTATVLVLEVVMPDTADPHWAKTLDVMMLAITGGRERTLSEYNALLAGAGIDLVGVTPTATPFSIIEGNAR</sequence>
<keyword evidence="1" id="KW-0489">Methyltransferase</keyword>